<dbReference type="EMBL" id="JARYZI010000016">
    <property type="protein sequence ID" value="MDH8679762.1"/>
    <property type="molecule type" value="Genomic_DNA"/>
</dbReference>
<evidence type="ECO:0000313" key="4">
    <source>
        <dbReference type="Proteomes" id="UP001158045"/>
    </source>
</evidence>
<protein>
    <submittedName>
        <fullName evidence="3">Helix-turn-helix transcriptional regulator</fullName>
    </submittedName>
</protein>
<evidence type="ECO:0000313" key="3">
    <source>
        <dbReference type="EMBL" id="MDH8679762.1"/>
    </source>
</evidence>
<keyword evidence="1" id="KW-0238">DNA-binding</keyword>
<dbReference type="SMART" id="SM00530">
    <property type="entry name" value="HTH_XRE"/>
    <property type="match status" value="1"/>
</dbReference>
<dbReference type="InterPro" id="IPR001387">
    <property type="entry name" value="Cro/C1-type_HTH"/>
</dbReference>
<feature type="domain" description="HTH cro/C1-type" evidence="2">
    <location>
        <begin position="10"/>
        <end position="64"/>
    </location>
</feature>
<keyword evidence="4" id="KW-1185">Reference proteome</keyword>
<dbReference type="PANTHER" id="PTHR46558">
    <property type="entry name" value="TRACRIPTIONAL REGULATORY PROTEIN-RELATED-RELATED"/>
    <property type="match status" value="1"/>
</dbReference>
<gene>
    <name evidence="3" type="ORF">QE109_16510</name>
</gene>
<evidence type="ECO:0000259" key="2">
    <source>
        <dbReference type="PROSITE" id="PS50943"/>
    </source>
</evidence>
<dbReference type="CDD" id="cd00093">
    <property type="entry name" value="HTH_XRE"/>
    <property type="match status" value="1"/>
</dbReference>
<comment type="caution">
    <text evidence="3">The sequence shown here is derived from an EMBL/GenBank/DDBJ whole genome shotgun (WGS) entry which is preliminary data.</text>
</comment>
<dbReference type="PANTHER" id="PTHR46558:SF11">
    <property type="entry name" value="HTH-TYPE TRANSCRIPTIONAL REGULATOR XRE"/>
    <property type="match status" value="1"/>
</dbReference>
<reference evidence="3 4" key="1">
    <citation type="submission" date="2023-04" db="EMBL/GenBank/DDBJ databases">
        <title>Fusibacter bizertensis strain WBS, isolated from littoral bottom sediments of the Arctic seas - biochemical and genomic analysis.</title>
        <authorList>
            <person name="Brioukhanov A.L."/>
        </authorList>
    </citation>
    <scope>NUCLEOTIDE SEQUENCE [LARGE SCALE GENOMIC DNA]</scope>
    <source>
        <strain evidence="3 4">WBS</strain>
    </source>
</reference>
<evidence type="ECO:0000256" key="1">
    <source>
        <dbReference type="ARBA" id="ARBA00023125"/>
    </source>
</evidence>
<dbReference type="SUPFAM" id="SSF47413">
    <property type="entry name" value="lambda repressor-like DNA-binding domains"/>
    <property type="match status" value="1"/>
</dbReference>
<dbReference type="RefSeq" id="WP_281095657.1">
    <property type="nucleotide sequence ID" value="NZ_JARYZI010000016.1"/>
</dbReference>
<dbReference type="Pfam" id="PF01381">
    <property type="entry name" value="HTH_3"/>
    <property type="match status" value="1"/>
</dbReference>
<dbReference type="InterPro" id="IPR010982">
    <property type="entry name" value="Lambda_DNA-bd_dom_sf"/>
</dbReference>
<dbReference type="Proteomes" id="UP001158045">
    <property type="component" value="Unassembled WGS sequence"/>
</dbReference>
<name>A0ABT6NH50_9FIRM</name>
<dbReference type="Gene3D" id="1.10.260.40">
    <property type="entry name" value="lambda repressor-like DNA-binding domains"/>
    <property type="match status" value="1"/>
</dbReference>
<accession>A0ABT6NH50</accession>
<dbReference type="PROSITE" id="PS50943">
    <property type="entry name" value="HTH_CROC1"/>
    <property type="match status" value="1"/>
</dbReference>
<organism evidence="3 4">
    <name type="scientific">Fusibacter bizertensis</name>
    <dbReference type="NCBI Taxonomy" id="1488331"/>
    <lineage>
        <taxon>Bacteria</taxon>
        <taxon>Bacillati</taxon>
        <taxon>Bacillota</taxon>
        <taxon>Clostridia</taxon>
        <taxon>Eubacteriales</taxon>
        <taxon>Eubacteriales Family XII. Incertae Sedis</taxon>
        <taxon>Fusibacter</taxon>
    </lineage>
</organism>
<sequence length="371" mass="42263">MREINIASVIVSKRKEKGLTQDALAEHMGVTKASVSKWETAQSYPDITLLPQLATFFNISIDELIGYMPQMTADDIKRTYQKLSLAFSKKPFDEVYETCQVIIKKYYACFPLLLRMALLLINHSMLTQVPERQVEVLKEAIALCERVRNESEDVWLVKQANSYEALGYLMINEPVMVLDRLEDTIKPLMSDEMTLAYAYQQLGQNDKSKHVLQASMYQHLLSILGAAPAYFQLLAGNQEKFEEALKRFISLATIFNVDQLSQNTMAQLYYAAAQVQAINGNLESCLNLVESYTEICTKITFPLMIKGDYFFDSIDEWLKALIEADGAPRSEKVIKESVLLGLTQNLAFNEVKEDVRFEQCIYKINDYIGGK</sequence>
<proteinExistence type="predicted"/>